<dbReference type="Proteomes" id="UP001196413">
    <property type="component" value="Unassembled WGS sequence"/>
</dbReference>
<feature type="region of interest" description="Disordered" evidence="1">
    <location>
        <begin position="29"/>
        <end position="68"/>
    </location>
</feature>
<name>A0AAD5MKF1_PARTN</name>
<dbReference type="EMBL" id="JAHQIW010000942">
    <property type="protein sequence ID" value="KAJ1350766.1"/>
    <property type="molecule type" value="Genomic_DNA"/>
</dbReference>
<gene>
    <name evidence="2" type="ORF">KIN20_006644</name>
</gene>
<protein>
    <submittedName>
        <fullName evidence="2">Uncharacterized protein</fullName>
    </submittedName>
</protein>
<evidence type="ECO:0000256" key="1">
    <source>
        <dbReference type="SAM" id="MobiDB-lite"/>
    </source>
</evidence>
<dbReference type="AlphaFoldDB" id="A0AAD5MKF1"/>
<comment type="caution">
    <text evidence="2">The sequence shown here is derived from an EMBL/GenBank/DDBJ whole genome shotgun (WGS) entry which is preliminary data.</text>
</comment>
<sequence length="116" mass="13084">MTLAAAAMLKLDHLHGRLSRSRETNGICAEVRTTSEDGPSKYRTRKLKNDKTTSSIRTDPNKISDYSGKGSLKSNKTTWIVRTDSNKILDYPIQARAIKLDRERLSLTRTRTLFSG</sequence>
<evidence type="ECO:0000313" key="2">
    <source>
        <dbReference type="EMBL" id="KAJ1350766.1"/>
    </source>
</evidence>
<accession>A0AAD5MKF1</accession>
<keyword evidence="3" id="KW-1185">Reference proteome</keyword>
<proteinExistence type="predicted"/>
<reference evidence="2" key="1">
    <citation type="submission" date="2021-06" db="EMBL/GenBank/DDBJ databases">
        <title>Parelaphostrongylus tenuis whole genome reference sequence.</title>
        <authorList>
            <person name="Garwood T.J."/>
            <person name="Larsen P.A."/>
            <person name="Fountain-Jones N.M."/>
            <person name="Garbe J.R."/>
            <person name="Macchietto M.G."/>
            <person name="Kania S.A."/>
            <person name="Gerhold R.W."/>
            <person name="Richards J.E."/>
            <person name="Wolf T.M."/>
        </authorList>
    </citation>
    <scope>NUCLEOTIDE SEQUENCE</scope>
    <source>
        <strain evidence="2">MNPRO001-30</strain>
        <tissue evidence="2">Meninges</tissue>
    </source>
</reference>
<evidence type="ECO:0000313" key="3">
    <source>
        <dbReference type="Proteomes" id="UP001196413"/>
    </source>
</evidence>
<organism evidence="2 3">
    <name type="scientific">Parelaphostrongylus tenuis</name>
    <name type="common">Meningeal worm</name>
    <dbReference type="NCBI Taxonomy" id="148309"/>
    <lineage>
        <taxon>Eukaryota</taxon>
        <taxon>Metazoa</taxon>
        <taxon>Ecdysozoa</taxon>
        <taxon>Nematoda</taxon>
        <taxon>Chromadorea</taxon>
        <taxon>Rhabditida</taxon>
        <taxon>Rhabditina</taxon>
        <taxon>Rhabditomorpha</taxon>
        <taxon>Strongyloidea</taxon>
        <taxon>Metastrongylidae</taxon>
        <taxon>Parelaphostrongylus</taxon>
    </lineage>
</organism>